<name>A0A6J7LA56_9ZZZZ</name>
<dbReference type="GO" id="GO:0016878">
    <property type="term" value="F:acid-thiol ligase activity"/>
    <property type="evidence" value="ECO:0007669"/>
    <property type="project" value="UniProtKB-ARBA"/>
</dbReference>
<evidence type="ECO:0000259" key="1">
    <source>
        <dbReference type="Pfam" id="PF00501"/>
    </source>
</evidence>
<dbReference type="AlphaFoldDB" id="A0A6J7LA56"/>
<dbReference type="InterPro" id="IPR045851">
    <property type="entry name" value="AMP-bd_C_sf"/>
</dbReference>
<evidence type="ECO:0000259" key="2">
    <source>
        <dbReference type="Pfam" id="PF13193"/>
    </source>
</evidence>
<dbReference type="Pfam" id="PF13193">
    <property type="entry name" value="AMP-binding_C"/>
    <property type="match status" value="1"/>
</dbReference>
<organism evidence="3">
    <name type="scientific">freshwater metagenome</name>
    <dbReference type="NCBI Taxonomy" id="449393"/>
    <lineage>
        <taxon>unclassified sequences</taxon>
        <taxon>metagenomes</taxon>
        <taxon>ecological metagenomes</taxon>
    </lineage>
</organism>
<dbReference type="Gene3D" id="3.30.300.30">
    <property type="match status" value="1"/>
</dbReference>
<dbReference type="InterPro" id="IPR025110">
    <property type="entry name" value="AMP-bd_C"/>
</dbReference>
<dbReference type="InterPro" id="IPR000873">
    <property type="entry name" value="AMP-dep_synth/lig_dom"/>
</dbReference>
<dbReference type="PANTHER" id="PTHR43767:SF1">
    <property type="entry name" value="NONRIBOSOMAL PEPTIDE SYNTHASE PES1 (EUROFUNG)-RELATED"/>
    <property type="match status" value="1"/>
</dbReference>
<dbReference type="EMBL" id="CAFBNL010000152">
    <property type="protein sequence ID" value="CAB4963812.1"/>
    <property type="molecule type" value="Genomic_DNA"/>
</dbReference>
<dbReference type="PROSITE" id="PS00455">
    <property type="entry name" value="AMP_BINDING"/>
    <property type="match status" value="1"/>
</dbReference>
<dbReference type="Pfam" id="PF00501">
    <property type="entry name" value="AMP-binding"/>
    <property type="match status" value="1"/>
</dbReference>
<accession>A0A6J7LA56</accession>
<dbReference type="InterPro" id="IPR050237">
    <property type="entry name" value="ATP-dep_AMP-bd_enzyme"/>
</dbReference>
<reference evidence="3" key="1">
    <citation type="submission" date="2020-05" db="EMBL/GenBank/DDBJ databases">
        <authorList>
            <person name="Chiriac C."/>
            <person name="Salcher M."/>
            <person name="Ghai R."/>
            <person name="Kavagutti S V."/>
        </authorList>
    </citation>
    <scope>NUCLEOTIDE SEQUENCE</scope>
</reference>
<dbReference type="Gene3D" id="3.40.50.12780">
    <property type="entry name" value="N-terminal domain of ligase-like"/>
    <property type="match status" value="1"/>
</dbReference>
<gene>
    <name evidence="3" type="ORF">UFOPK3789_01468</name>
</gene>
<dbReference type="InterPro" id="IPR042099">
    <property type="entry name" value="ANL_N_sf"/>
</dbReference>
<feature type="domain" description="AMP-binding enzyme C-terminal" evidence="2">
    <location>
        <begin position="307"/>
        <end position="382"/>
    </location>
</feature>
<dbReference type="PANTHER" id="PTHR43767">
    <property type="entry name" value="LONG-CHAIN-FATTY-ACID--COA LIGASE"/>
    <property type="match status" value="1"/>
</dbReference>
<proteinExistence type="predicted"/>
<sequence length="403" mass="42927">MLEGLSAVEYEAALSASSPLRDFAPRTADDLYILYTGGTTGMPKGVMWRHEDIFFGAFGGGDFDGRSVTTPEEIADKAKSGRLRCLPACPFMHGTAHWIAFTTLFSGGTVVISKDRAFDPTSLWSLIAEESVNLLVIVGDAFARPLVEALNDDVEADAVSCCTVILSGGAILSPSVKTALTDRLPGTMIIDGYGASETGGQGRSVTVAGSEPSARPRFKVNSQTMVLTENFLPAEVGVVGLLARRGHVPIGYLGDPIKSAATFPIIDGVRWSVPGDHAVVEADGLITLLGRGSVSINTGGEKVYPEEVESALKAHAGIFDAIVVGLPDEKWGERVVAVIHLREAHAPSFADISEHLRTHLAGYKLPRNIYISPAIHRSPSGKPDYRWAKEFALEALSMNRGLA</sequence>
<dbReference type="InterPro" id="IPR020845">
    <property type="entry name" value="AMP-binding_CS"/>
</dbReference>
<evidence type="ECO:0000313" key="3">
    <source>
        <dbReference type="EMBL" id="CAB4963812.1"/>
    </source>
</evidence>
<dbReference type="SUPFAM" id="SSF56801">
    <property type="entry name" value="Acetyl-CoA synthetase-like"/>
    <property type="match status" value="1"/>
</dbReference>
<feature type="domain" description="AMP-dependent synthetase/ligase" evidence="1">
    <location>
        <begin position="23"/>
        <end position="212"/>
    </location>
</feature>
<protein>
    <submittedName>
        <fullName evidence="3">Unannotated protein</fullName>
    </submittedName>
</protein>